<dbReference type="Gene3D" id="1.25.40.20">
    <property type="entry name" value="Ankyrin repeat-containing domain"/>
    <property type="match status" value="1"/>
</dbReference>
<protein>
    <submittedName>
        <fullName evidence="1">Uncharacterized protein</fullName>
    </submittedName>
</protein>
<name>A0A8K0WK13_9HYPO</name>
<organism evidence="1 2">
    <name type="scientific">Stachybotrys elegans</name>
    <dbReference type="NCBI Taxonomy" id="80388"/>
    <lineage>
        <taxon>Eukaryota</taxon>
        <taxon>Fungi</taxon>
        <taxon>Dikarya</taxon>
        <taxon>Ascomycota</taxon>
        <taxon>Pezizomycotina</taxon>
        <taxon>Sordariomycetes</taxon>
        <taxon>Hypocreomycetidae</taxon>
        <taxon>Hypocreales</taxon>
        <taxon>Stachybotryaceae</taxon>
        <taxon>Stachybotrys</taxon>
    </lineage>
</organism>
<comment type="caution">
    <text evidence="1">The sequence shown here is derived from an EMBL/GenBank/DDBJ whole genome shotgun (WGS) entry which is preliminary data.</text>
</comment>
<keyword evidence="2" id="KW-1185">Reference proteome</keyword>
<evidence type="ECO:0000313" key="2">
    <source>
        <dbReference type="Proteomes" id="UP000813444"/>
    </source>
</evidence>
<accession>A0A8K0WK13</accession>
<sequence length="185" mass="21266">MANSPSTNGITPFHNALGLPSKIAQVYLDMGVDLNVPDAKGQYLLHMIAKMKWESDDKTDEYVWTWTPDLFKQLGALPSSDINTRDADGETPIHHYLRSYQHLAWEKEEHVLSMFDDKTSSRSDEKTRVYRFQFLMDKWVDVMAEDAELRTVLDVAALSRVKNVLALLKSVLETGEKYIFLSSHW</sequence>
<dbReference type="EMBL" id="JAGPNK010000019">
    <property type="protein sequence ID" value="KAH7305175.1"/>
    <property type="molecule type" value="Genomic_DNA"/>
</dbReference>
<proteinExistence type="predicted"/>
<evidence type="ECO:0000313" key="1">
    <source>
        <dbReference type="EMBL" id="KAH7305175.1"/>
    </source>
</evidence>
<reference evidence="1" key="1">
    <citation type="journal article" date="2021" name="Nat. Commun.">
        <title>Genetic determinants of endophytism in the Arabidopsis root mycobiome.</title>
        <authorList>
            <person name="Mesny F."/>
            <person name="Miyauchi S."/>
            <person name="Thiergart T."/>
            <person name="Pickel B."/>
            <person name="Atanasova L."/>
            <person name="Karlsson M."/>
            <person name="Huettel B."/>
            <person name="Barry K.W."/>
            <person name="Haridas S."/>
            <person name="Chen C."/>
            <person name="Bauer D."/>
            <person name="Andreopoulos W."/>
            <person name="Pangilinan J."/>
            <person name="LaButti K."/>
            <person name="Riley R."/>
            <person name="Lipzen A."/>
            <person name="Clum A."/>
            <person name="Drula E."/>
            <person name="Henrissat B."/>
            <person name="Kohler A."/>
            <person name="Grigoriev I.V."/>
            <person name="Martin F.M."/>
            <person name="Hacquard S."/>
        </authorList>
    </citation>
    <scope>NUCLEOTIDE SEQUENCE</scope>
    <source>
        <strain evidence="1">MPI-CAGE-CH-0235</strain>
    </source>
</reference>
<dbReference type="Proteomes" id="UP000813444">
    <property type="component" value="Unassembled WGS sequence"/>
</dbReference>
<gene>
    <name evidence="1" type="ORF">B0I35DRAFT_483948</name>
</gene>
<dbReference type="SUPFAM" id="SSF48403">
    <property type="entry name" value="Ankyrin repeat"/>
    <property type="match status" value="1"/>
</dbReference>
<dbReference type="InterPro" id="IPR036770">
    <property type="entry name" value="Ankyrin_rpt-contain_sf"/>
</dbReference>
<dbReference type="AlphaFoldDB" id="A0A8K0WK13"/>
<dbReference type="OrthoDB" id="21416at2759"/>